<sequence>MREKLYDKFLFNFLASDRDNAAAVMEAGSGYVVPGIVSDKFDSIETAAEKVAELKSVTDMVSIGLGGGEIQLIGRKY</sequence>
<dbReference type="InterPro" id="IPR010763">
    <property type="entry name" value="DgaF"/>
</dbReference>
<accession>A0ABU5CSD0</accession>
<name>A0ABU5CSD0_9BACI</name>
<gene>
    <name evidence="1" type="ORF">RWD45_12735</name>
</gene>
<protein>
    <submittedName>
        <fullName evidence="1">KDGP aldolase</fullName>
    </submittedName>
</protein>
<evidence type="ECO:0000313" key="1">
    <source>
        <dbReference type="EMBL" id="MDY0409275.1"/>
    </source>
</evidence>
<dbReference type="InterPro" id="IPR013785">
    <property type="entry name" value="Aldolase_TIM"/>
</dbReference>
<dbReference type="Proteomes" id="UP001275315">
    <property type="component" value="Unassembled WGS sequence"/>
</dbReference>
<evidence type="ECO:0000313" key="2">
    <source>
        <dbReference type="Proteomes" id="UP001275315"/>
    </source>
</evidence>
<dbReference type="RefSeq" id="WP_320380076.1">
    <property type="nucleotide sequence ID" value="NZ_JAWDIQ010000002.1"/>
</dbReference>
<comment type="caution">
    <text evidence="1">The sequence shown here is derived from an EMBL/GenBank/DDBJ whole genome shotgun (WGS) entry which is preliminary data.</text>
</comment>
<dbReference type="Gene3D" id="3.20.20.70">
    <property type="entry name" value="Aldolase class I"/>
    <property type="match status" value="1"/>
</dbReference>
<reference evidence="1 2" key="1">
    <citation type="submission" date="2023-10" db="EMBL/GenBank/DDBJ databases">
        <title>Virgibacillus soli CC-YMP-6 genome.</title>
        <authorList>
            <person name="Miliotis G."/>
            <person name="Sengupta P."/>
            <person name="Hameed A."/>
            <person name="Chuvochina M."/>
            <person name="Mcdonagh F."/>
            <person name="Simpson A.C."/>
            <person name="Singh N.K."/>
            <person name="Rekha P.D."/>
            <person name="Raman K."/>
            <person name="Hugenholtz P."/>
            <person name="Venkateswaran K."/>
        </authorList>
    </citation>
    <scope>NUCLEOTIDE SEQUENCE [LARGE SCALE GENOMIC DNA]</scope>
    <source>
        <strain evidence="1 2">CC-YMP-6</strain>
    </source>
</reference>
<organism evidence="1 2">
    <name type="scientific">Paracerasibacillus soli</name>
    <dbReference type="NCBI Taxonomy" id="480284"/>
    <lineage>
        <taxon>Bacteria</taxon>
        <taxon>Bacillati</taxon>
        <taxon>Bacillota</taxon>
        <taxon>Bacilli</taxon>
        <taxon>Bacillales</taxon>
        <taxon>Bacillaceae</taxon>
        <taxon>Paracerasibacillus</taxon>
    </lineage>
</organism>
<dbReference type="EMBL" id="JAWDIQ010000002">
    <property type="protein sequence ID" value="MDY0409275.1"/>
    <property type="molecule type" value="Genomic_DNA"/>
</dbReference>
<keyword evidence="2" id="KW-1185">Reference proteome</keyword>
<dbReference type="Pfam" id="PF07071">
    <property type="entry name" value="KDGP_aldolase"/>
    <property type="match status" value="1"/>
</dbReference>
<proteinExistence type="predicted"/>